<keyword evidence="3" id="KW-1185">Reference proteome</keyword>
<organism evidence="2 3">
    <name type="scientific">Dermatophagoides pteronyssinus</name>
    <name type="common">European house dust mite</name>
    <dbReference type="NCBI Taxonomy" id="6956"/>
    <lineage>
        <taxon>Eukaryota</taxon>
        <taxon>Metazoa</taxon>
        <taxon>Ecdysozoa</taxon>
        <taxon>Arthropoda</taxon>
        <taxon>Chelicerata</taxon>
        <taxon>Arachnida</taxon>
        <taxon>Acari</taxon>
        <taxon>Acariformes</taxon>
        <taxon>Sarcoptiformes</taxon>
        <taxon>Astigmata</taxon>
        <taxon>Psoroptidia</taxon>
        <taxon>Analgoidea</taxon>
        <taxon>Pyroglyphidae</taxon>
        <taxon>Dermatophagoidinae</taxon>
        <taxon>Dermatophagoides</taxon>
    </lineage>
</organism>
<evidence type="ECO:0000256" key="1">
    <source>
        <dbReference type="SAM" id="MobiDB-lite"/>
    </source>
</evidence>
<comment type="caution">
    <text evidence="2">The sequence shown here is derived from an EMBL/GenBank/DDBJ whole genome shotgun (WGS) entry which is preliminary data.</text>
</comment>
<reference evidence="2 3" key="2">
    <citation type="journal article" date="2022" name="Mol. Biol. Evol.">
        <title>Comparative Genomics Reveals Insights into the Divergent Evolution of Astigmatic Mites and Household Pest Adaptations.</title>
        <authorList>
            <person name="Xiong Q."/>
            <person name="Wan A.T."/>
            <person name="Liu X."/>
            <person name="Fung C.S."/>
            <person name="Xiao X."/>
            <person name="Malainual N."/>
            <person name="Hou J."/>
            <person name="Wang L."/>
            <person name="Wang M."/>
            <person name="Yang K.Y."/>
            <person name="Cui Y."/>
            <person name="Leung E.L."/>
            <person name="Nong W."/>
            <person name="Shin S.K."/>
            <person name="Au S.W."/>
            <person name="Jeong K.Y."/>
            <person name="Chew F.T."/>
            <person name="Hui J.H."/>
            <person name="Leung T.F."/>
            <person name="Tungtrongchitr A."/>
            <person name="Zhong N."/>
            <person name="Liu Z."/>
            <person name="Tsui S.K."/>
        </authorList>
    </citation>
    <scope>NUCLEOTIDE SEQUENCE [LARGE SCALE GENOMIC DNA]</scope>
    <source>
        <strain evidence="2">Derp</strain>
    </source>
</reference>
<reference evidence="2 3" key="1">
    <citation type="journal article" date="2018" name="J. Allergy Clin. Immunol.">
        <title>High-quality assembly of Dermatophagoides pteronyssinus genome and transcriptome reveals a wide range of novel allergens.</title>
        <authorList>
            <person name="Liu X.Y."/>
            <person name="Yang K.Y."/>
            <person name="Wang M.Q."/>
            <person name="Kwok J.S."/>
            <person name="Zeng X."/>
            <person name="Yang Z."/>
            <person name="Xiao X.J."/>
            <person name="Lau C.P."/>
            <person name="Li Y."/>
            <person name="Huang Z.M."/>
            <person name="Ba J.G."/>
            <person name="Yim A.K."/>
            <person name="Ouyang C.Y."/>
            <person name="Ngai S.M."/>
            <person name="Chan T.F."/>
            <person name="Leung E.L."/>
            <person name="Liu L."/>
            <person name="Liu Z.G."/>
            <person name="Tsui S.K."/>
        </authorList>
    </citation>
    <scope>NUCLEOTIDE SEQUENCE [LARGE SCALE GENOMIC DNA]</scope>
    <source>
        <strain evidence="2">Derp</strain>
    </source>
</reference>
<proteinExistence type="predicted"/>
<name>A0ABQ8JV39_DERPT</name>
<dbReference type="EMBL" id="NJHN03000010">
    <property type="protein sequence ID" value="KAH9426437.1"/>
    <property type="molecule type" value="Genomic_DNA"/>
</dbReference>
<feature type="compositionally biased region" description="Polar residues" evidence="1">
    <location>
        <begin position="50"/>
        <end position="60"/>
    </location>
</feature>
<evidence type="ECO:0000313" key="3">
    <source>
        <dbReference type="Proteomes" id="UP000887458"/>
    </source>
</evidence>
<protein>
    <submittedName>
        <fullName evidence="2">Uncharacterized protein</fullName>
    </submittedName>
</protein>
<accession>A0ABQ8JV39</accession>
<gene>
    <name evidence="2" type="ORF">DERP_011006</name>
</gene>
<evidence type="ECO:0000313" key="2">
    <source>
        <dbReference type="EMBL" id="KAH9426437.1"/>
    </source>
</evidence>
<feature type="region of interest" description="Disordered" evidence="1">
    <location>
        <begin position="50"/>
        <end position="76"/>
    </location>
</feature>
<dbReference type="Proteomes" id="UP000887458">
    <property type="component" value="Unassembled WGS sequence"/>
</dbReference>
<sequence>MNDKIFSTTTTTTKYRKEFRFFFRFDKQTSDRFVFDQQYVFRNSDNQFQIGQQSSSSTTKKAIPEKKQQQYLSDYG</sequence>